<dbReference type="AlphaFoldDB" id="A0A3B9IHR7"/>
<evidence type="ECO:0000256" key="1">
    <source>
        <dbReference type="SAM" id="Phobius"/>
    </source>
</evidence>
<feature type="transmembrane region" description="Helical" evidence="1">
    <location>
        <begin position="168"/>
        <end position="185"/>
    </location>
</feature>
<keyword evidence="1" id="KW-1133">Transmembrane helix</keyword>
<dbReference type="EMBL" id="DMAI01000080">
    <property type="protein sequence ID" value="HAE46769.1"/>
    <property type="molecule type" value="Genomic_DNA"/>
</dbReference>
<gene>
    <name evidence="2" type="ORF">DCK97_05060</name>
</gene>
<evidence type="ECO:0000313" key="2">
    <source>
        <dbReference type="EMBL" id="HAE46769.1"/>
    </source>
</evidence>
<evidence type="ECO:0000313" key="3">
    <source>
        <dbReference type="Proteomes" id="UP000257706"/>
    </source>
</evidence>
<feature type="transmembrane region" description="Helical" evidence="1">
    <location>
        <begin position="6"/>
        <end position="26"/>
    </location>
</feature>
<protein>
    <recommendedName>
        <fullName evidence="4">DUF2306 domain-containing protein</fullName>
    </recommendedName>
</protein>
<reference evidence="2 3" key="1">
    <citation type="journal article" date="2018" name="Nat. Biotechnol.">
        <title>A standardized bacterial taxonomy based on genome phylogeny substantially revises the tree of life.</title>
        <authorList>
            <person name="Parks D.H."/>
            <person name="Chuvochina M."/>
            <person name="Waite D.W."/>
            <person name="Rinke C."/>
            <person name="Skarshewski A."/>
            <person name="Chaumeil P.A."/>
            <person name="Hugenholtz P."/>
        </authorList>
    </citation>
    <scope>NUCLEOTIDE SEQUENCE [LARGE SCALE GENOMIC DNA]</scope>
    <source>
        <strain evidence="2">UBA8739</strain>
    </source>
</reference>
<dbReference type="Proteomes" id="UP000257706">
    <property type="component" value="Unassembled WGS sequence"/>
</dbReference>
<accession>A0A3B9IHR7</accession>
<feature type="transmembrane region" description="Helical" evidence="1">
    <location>
        <begin position="95"/>
        <end position="117"/>
    </location>
</feature>
<feature type="transmembrane region" description="Helical" evidence="1">
    <location>
        <begin position="38"/>
        <end position="57"/>
    </location>
</feature>
<keyword evidence="1" id="KW-0812">Transmembrane</keyword>
<feature type="transmembrane region" description="Helical" evidence="1">
    <location>
        <begin position="123"/>
        <end position="148"/>
    </location>
</feature>
<feature type="transmembrane region" description="Helical" evidence="1">
    <location>
        <begin position="197"/>
        <end position="215"/>
    </location>
</feature>
<sequence>MVVDGLLAIEAAAAAAAVLAAFRLALLPHEDARIRPMSRIFGVLMGISILAGLGLAIVQPSVLLLIVTLLAIYTLIAGWRANTRQTAEPSTADRMMSGVVIGTGLLTVMAGLTGMIGREVDPALAAVMPVAANVALPVLGLVGAFLAVQDVLEEPGRVRVGRHMVRMLGALAATVTLALVLHRPFAGLGGGMIADGAHWMAPAAVTLPMITMWTLRLRRAAAAMAARRRTPQEAVN</sequence>
<evidence type="ECO:0008006" key="4">
    <source>
        <dbReference type="Google" id="ProtNLM"/>
    </source>
</evidence>
<name>A0A3B9IHR7_9PROT</name>
<organism evidence="2 3">
    <name type="scientific">Tistrella mobilis</name>
    <dbReference type="NCBI Taxonomy" id="171437"/>
    <lineage>
        <taxon>Bacteria</taxon>
        <taxon>Pseudomonadati</taxon>
        <taxon>Pseudomonadota</taxon>
        <taxon>Alphaproteobacteria</taxon>
        <taxon>Geminicoccales</taxon>
        <taxon>Geminicoccaceae</taxon>
        <taxon>Tistrella</taxon>
    </lineage>
</organism>
<keyword evidence="1" id="KW-0472">Membrane</keyword>
<feature type="transmembrane region" description="Helical" evidence="1">
    <location>
        <begin position="63"/>
        <end position="83"/>
    </location>
</feature>
<proteinExistence type="predicted"/>
<comment type="caution">
    <text evidence="2">The sequence shown here is derived from an EMBL/GenBank/DDBJ whole genome shotgun (WGS) entry which is preliminary data.</text>
</comment>